<dbReference type="GO" id="GO:0016020">
    <property type="term" value="C:membrane"/>
    <property type="evidence" value="ECO:0007669"/>
    <property type="project" value="UniProtKB-SubCell"/>
</dbReference>
<evidence type="ECO:0000313" key="8">
    <source>
        <dbReference type="Proteomes" id="UP000821853"/>
    </source>
</evidence>
<keyword evidence="4" id="KW-0472">Membrane</keyword>
<feature type="chain" id="PRO_5039893668" description="Receptor ligand binding region domain-containing protein" evidence="5">
    <location>
        <begin position="20"/>
        <end position="128"/>
    </location>
</feature>
<evidence type="ECO:0000256" key="2">
    <source>
        <dbReference type="ARBA" id="ARBA00022692"/>
    </source>
</evidence>
<dbReference type="InterPro" id="IPR001828">
    <property type="entry name" value="ANF_lig-bd_rcpt"/>
</dbReference>
<dbReference type="Gene3D" id="3.40.50.2300">
    <property type="match status" value="2"/>
</dbReference>
<comment type="subcellular location">
    <subcellularLocation>
        <location evidence="1">Membrane</location>
    </subcellularLocation>
</comment>
<organism evidence="7 8">
    <name type="scientific">Haemaphysalis longicornis</name>
    <name type="common">Bush tick</name>
    <dbReference type="NCBI Taxonomy" id="44386"/>
    <lineage>
        <taxon>Eukaryota</taxon>
        <taxon>Metazoa</taxon>
        <taxon>Ecdysozoa</taxon>
        <taxon>Arthropoda</taxon>
        <taxon>Chelicerata</taxon>
        <taxon>Arachnida</taxon>
        <taxon>Acari</taxon>
        <taxon>Parasitiformes</taxon>
        <taxon>Ixodida</taxon>
        <taxon>Ixodoidea</taxon>
        <taxon>Ixodidae</taxon>
        <taxon>Haemaphysalinae</taxon>
        <taxon>Haemaphysalis</taxon>
    </lineage>
</organism>
<reference evidence="7 8" key="1">
    <citation type="journal article" date="2020" name="Cell">
        <title>Large-Scale Comparative Analyses of Tick Genomes Elucidate Their Genetic Diversity and Vector Capacities.</title>
        <authorList>
            <consortium name="Tick Genome and Microbiome Consortium (TIGMIC)"/>
            <person name="Jia N."/>
            <person name="Wang J."/>
            <person name="Shi W."/>
            <person name="Du L."/>
            <person name="Sun Y."/>
            <person name="Zhan W."/>
            <person name="Jiang J.F."/>
            <person name="Wang Q."/>
            <person name="Zhang B."/>
            <person name="Ji P."/>
            <person name="Bell-Sakyi L."/>
            <person name="Cui X.M."/>
            <person name="Yuan T.T."/>
            <person name="Jiang B.G."/>
            <person name="Yang W.F."/>
            <person name="Lam T.T."/>
            <person name="Chang Q.C."/>
            <person name="Ding S.J."/>
            <person name="Wang X.J."/>
            <person name="Zhu J.G."/>
            <person name="Ruan X.D."/>
            <person name="Zhao L."/>
            <person name="Wei J.T."/>
            <person name="Ye R.Z."/>
            <person name="Que T.C."/>
            <person name="Du C.H."/>
            <person name="Zhou Y.H."/>
            <person name="Cheng J.X."/>
            <person name="Dai P.F."/>
            <person name="Guo W.B."/>
            <person name="Han X.H."/>
            <person name="Huang E.J."/>
            <person name="Li L.F."/>
            <person name="Wei W."/>
            <person name="Gao Y.C."/>
            <person name="Liu J.Z."/>
            <person name="Shao H.Z."/>
            <person name="Wang X."/>
            <person name="Wang C.C."/>
            <person name="Yang T.C."/>
            <person name="Huo Q.B."/>
            <person name="Li W."/>
            <person name="Chen H.Y."/>
            <person name="Chen S.E."/>
            <person name="Zhou L.G."/>
            <person name="Ni X.B."/>
            <person name="Tian J.H."/>
            <person name="Sheng Y."/>
            <person name="Liu T."/>
            <person name="Pan Y.S."/>
            <person name="Xia L.Y."/>
            <person name="Li J."/>
            <person name="Zhao F."/>
            <person name="Cao W.C."/>
        </authorList>
    </citation>
    <scope>NUCLEOTIDE SEQUENCE [LARGE SCALE GENOMIC DNA]</scope>
    <source>
        <strain evidence="7">HaeL-2018</strain>
    </source>
</reference>
<evidence type="ECO:0000313" key="7">
    <source>
        <dbReference type="EMBL" id="KAH9381832.1"/>
    </source>
</evidence>
<keyword evidence="2" id="KW-0812">Transmembrane</keyword>
<keyword evidence="3" id="KW-1133">Transmembrane helix</keyword>
<dbReference type="Pfam" id="PF01094">
    <property type="entry name" value="ANF_receptor"/>
    <property type="match status" value="1"/>
</dbReference>
<protein>
    <recommendedName>
        <fullName evidence="6">Receptor ligand binding region domain-containing protein</fullName>
    </recommendedName>
</protein>
<evidence type="ECO:0000256" key="4">
    <source>
        <dbReference type="ARBA" id="ARBA00023136"/>
    </source>
</evidence>
<dbReference type="Proteomes" id="UP000821853">
    <property type="component" value="Chromosome 9"/>
</dbReference>
<dbReference type="OrthoDB" id="5984008at2759"/>
<dbReference type="AlphaFoldDB" id="A0A9J6H486"/>
<evidence type="ECO:0000256" key="3">
    <source>
        <dbReference type="ARBA" id="ARBA00022989"/>
    </source>
</evidence>
<evidence type="ECO:0000259" key="6">
    <source>
        <dbReference type="Pfam" id="PF01094"/>
    </source>
</evidence>
<evidence type="ECO:0000256" key="1">
    <source>
        <dbReference type="ARBA" id="ARBA00004370"/>
    </source>
</evidence>
<accession>A0A9J6H486</accession>
<keyword evidence="5" id="KW-0732">Signal</keyword>
<proteinExistence type="predicted"/>
<feature type="domain" description="Receptor ligand binding region" evidence="6">
    <location>
        <begin position="9"/>
        <end position="94"/>
    </location>
</feature>
<feature type="signal peptide" evidence="5">
    <location>
        <begin position="1"/>
        <end position="19"/>
    </location>
</feature>
<dbReference type="EMBL" id="JABSTR010000011">
    <property type="protein sequence ID" value="KAH9381832.1"/>
    <property type="molecule type" value="Genomic_DNA"/>
</dbReference>
<evidence type="ECO:0000256" key="5">
    <source>
        <dbReference type="SAM" id="SignalP"/>
    </source>
</evidence>
<keyword evidence="8" id="KW-1185">Reference proteome</keyword>
<gene>
    <name evidence="7" type="ORF">HPB48_016347</name>
</gene>
<comment type="caution">
    <text evidence="7">The sequence shown here is derived from an EMBL/GenBank/DDBJ whole genome shotgun (WGS) entry which is preliminary data.</text>
</comment>
<sequence length="128" mass="14306">MLFFFLSTACNLISSGVAAIFGPNDPMIGAHIQSLSDSLDIPHIESRLDLEPDVKDCSVNLHPDPQVTGKSMRDLVQYLNWSRIAVLYQDDICEYADVSRGIPSKQTYRQSLNPKIASNCEVSFVWTK</sequence>
<dbReference type="InterPro" id="IPR028082">
    <property type="entry name" value="Peripla_BP_I"/>
</dbReference>
<name>A0A9J6H486_HAELO</name>
<dbReference type="OMA" id="QDIMEFF"/>
<dbReference type="VEuPathDB" id="VectorBase:HLOH_060566"/>
<dbReference type="SUPFAM" id="SSF53822">
    <property type="entry name" value="Periplasmic binding protein-like I"/>
    <property type="match status" value="1"/>
</dbReference>